<dbReference type="EMBL" id="LAZR01010984">
    <property type="protein sequence ID" value="KKM64014.1"/>
    <property type="molecule type" value="Genomic_DNA"/>
</dbReference>
<name>A0A0F9J2U0_9ZZZZ</name>
<organism evidence="1">
    <name type="scientific">marine sediment metagenome</name>
    <dbReference type="NCBI Taxonomy" id="412755"/>
    <lineage>
        <taxon>unclassified sequences</taxon>
        <taxon>metagenomes</taxon>
        <taxon>ecological metagenomes</taxon>
    </lineage>
</organism>
<accession>A0A0F9J2U0</accession>
<evidence type="ECO:0000313" key="1">
    <source>
        <dbReference type="EMBL" id="KKM64014.1"/>
    </source>
</evidence>
<reference evidence="1" key="1">
    <citation type="journal article" date="2015" name="Nature">
        <title>Complex archaea that bridge the gap between prokaryotes and eukaryotes.</title>
        <authorList>
            <person name="Spang A."/>
            <person name="Saw J.H."/>
            <person name="Jorgensen S.L."/>
            <person name="Zaremba-Niedzwiedzka K."/>
            <person name="Martijn J."/>
            <person name="Lind A.E."/>
            <person name="van Eijk R."/>
            <person name="Schleper C."/>
            <person name="Guy L."/>
            <person name="Ettema T.J."/>
        </authorList>
    </citation>
    <scope>NUCLEOTIDE SEQUENCE</scope>
</reference>
<sequence length="219" mass="23143">MPAFALALNDFPTVDYAGLFLLYGLVCNPAWAWVDGPIYASTTPGGLTQTAPSETGWVQSVGVSYGADGADYMLFSPMWIKELGERAQLPLTIDVDDTEALLVRKDGDAGDVFVVDTINNKVVIGTGAPGIRIVKLTGTAPAEGGSSTTAHGLDKTKIISATVLVANNSGNPIPPNFKSVNDHEFDFFIDTTNVHVYCKAANSASIDGNAVTILIIYEE</sequence>
<dbReference type="AlphaFoldDB" id="A0A0F9J2U0"/>
<protein>
    <submittedName>
        <fullName evidence="1">Uncharacterized protein</fullName>
    </submittedName>
</protein>
<proteinExistence type="predicted"/>
<gene>
    <name evidence="1" type="ORF">LCGC14_1505640</name>
</gene>
<comment type="caution">
    <text evidence="1">The sequence shown here is derived from an EMBL/GenBank/DDBJ whole genome shotgun (WGS) entry which is preliminary data.</text>
</comment>